<evidence type="ECO:0000313" key="3">
    <source>
        <dbReference type="Proteomes" id="UP000281553"/>
    </source>
</evidence>
<dbReference type="EMBL" id="UYRU01107812">
    <property type="protein sequence ID" value="VDN43422.1"/>
    <property type="molecule type" value="Genomic_DNA"/>
</dbReference>
<dbReference type="AlphaFoldDB" id="A0A3P7RJ64"/>
<feature type="region of interest" description="Disordered" evidence="1">
    <location>
        <begin position="54"/>
        <end position="76"/>
    </location>
</feature>
<evidence type="ECO:0000313" key="2">
    <source>
        <dbReference type="EMBL" id="VDN43422.1"/>
    </source>
</evidence>
<gene>
    <name evidence="2" type="ORF">DILT_LOCUS19089</name>
</gene>
<evidence type="ECO:0000256" key="1">
    <source>
        <dbReference type="SAM" id="MobiDB-lite"/>
    </source>
</evidence>
<reference evidence="2 3" key="1">
    <citation type="submission" date="2018-11" db="EMBL/GenBank/DDBJ databases">
        <authorList>
            <consortium name="Pathogen Informatics"/>
        </authorList>
    </citation>
    <scope>NUCLEOTIDE SEQUENCE [LARGE SCALE GENOMIC DNA]</scope>
</reference>
<organism evidence="2 3">
    <name type="scientific">Dibothriocephalus latus</name>
    <name type="common">Fish tapeworm</name>
    <name type="synonym">Diphyllobothrium latum</name>
    <dbReference type="NCBI Taxonomy" id="60516"/>
    <lineage>
        <taxon>Eukaryota</taxon>
        <taxon>Metazoa</taxon>
        <taxon>Spiralia</taxon>
        <taxon>Lophotrochozoa</taxon>
        <taxon>Platyhelminthes</taxon>
        <taxon>Cestoda</taxon>
        <taxon>Eucestoda</taxon>
        <taxon>Diphyllobothriidea</taxon>
        <taxon>Diphyllobothriidae</taxon>
        <taxon>Dibothriocephalus</taxon>
    </lineage>
</organism>
<dbReference type="Proteomes" id="UP000281553">
    <property type="component" value="Unassembled WGS sequence"/>
</dbReference>
<keyword evidence="3" id="KW-1185">Reference proteome</keyword>
<name>A0A3P7RJ64_DIBLA</name>
<sequence>MPDGKVEAESTDATVTSDKNGVLLRVYNEKDSDKLKLTDLVLVYGILEHARLGSEPAVEPAMETDAADEDDKKKVV</sequence>
<protein>
    <submittedName>
        <fullName evidence="2">Uncharacterized protein</fullName>
    </submittedName>
</protein>
<accession>A0A3P7RJ64</accession>
<feature type="non-terminal residue" evidence="2">
    <location>
        <position position="76"/>
    </location>
</feature>
<proteinExistence type="predicted"/>